<evidence type="ECO:0000256" key="3">
    <source>
        <dbReference type="ARBA" id="ARBA00022692"/>
    </source>
</evidence>
<organism evidence="7">
    <name type="scientific">freshwater metagenome</name>
    <dbReference type="NCBI Taxonomy" id="449393"/>
    <lineage>
        <taxon>unclassified sequences</taxon>
        <taxon>metagenomes</taxon>
        <taxon>ecological metagenomes</taxon>
    </lineage>
</organism>
<evidence type="ECO:0000256" key="1">
    <source>
        <dbReference type="ARBA" id="ARBA00004141"/>
    </source>
</evidence>
<keyword evidence="4 6" id="KW-1133">Transmembrane helix</keyword>
<dbReference type="GO" id="GO:0016020">
    <property type="term" value="C:membrane"/>
    <property type="evidence" value="ECO:0007669"/>
    <property type="project" value="UniProtKB-SubCell"/>
</dbReference>
<accession>A0A6J7F4T7</accession>
<name>A0A6J7F4T7_9ZZZZ</name>
<evidence type="ECO:0000313" key="7">
    <source>
        <dbReference type="EMBL" id="CAB4886513.1"/>
    </source>
</evidence>
<feature type="transmembrane region" description="Helical" evidence="6">
    <location>
        <begin position="157"/>
        <end position="176"/>
    </location>
</feature>
<evidence type="ECO:0000256" key="5">
    <source>
        <dbReference type="ARBA" id="ARBA00023136"/>
    </source>
</evidence>
<evidence type="ECO:0000256" key="6">
    <source>
        <dbReference type="SAM" id="Phobius"/>
    </source>
</evidence>
<dbReference type="EMBL" id="CAFBLS010000316">
    <property type="protein sequence ID" value="CAB4886513.1"/>
    <property type="molecule type" value="Genomic_DNA"/>
</dbReference>
<evidence type="ECO:0000256" key="2">
    <source>
        <dbReference type="ARBA" id="ARBA00009190"/>
    </source>
</evidence>
<comment type="subcellular location">
    <subcellularLocation>
        <location evidence="1">Membrane</location>
        <topology evidence="1">Multi-pass membrane protein</topology>
    </subcellularLocation>
</comment>
<dbReference type="PANTHER" id="PTHR12608:SF1">
    <property type="entry name" value="TRANSMEMBRANE PROTEIN 165"/>
    <property type="match status" value="1"/>
</dbReference>
<keyword evidence="5 6" id="KW-0472">Membrane</keyword>
<keyword evidence="3 6" id="KW-0812">Transmembrane</keyword>
<dbReference type="GO" id="GO:0046873">
    <property type="term" value="F:metal ion transmembrane transporter activity"/>
    <property type="evidence" value="ECO:0007669"/>
    <property type="project" value="InterPro"/>
</dbReference>
<protein>
    <submittedName>
        <fullName evidence="7">Unannotated protein</fullName>
    </submittedName>
</protein>
<feature type="transmembrane region" description="Helical" evidence="6">
    <location>
        <begin position="188"/>
        <end position="205"/>
    </location>
</feature>
<dbReference type="PANTHER" id="PTHR12608">
    <property type="entry name" value="TRANSMEMBRANE PROTEIN HTP-1 RELATED"/>
    <property type="match status" value="1"/>
</dbReference>
<dbReference type="AlphaFoldDB" id="A0A6J7F4T7"/>
<feature type="transmembrane region" description="Helical" evidence="6">
    <location>
        <begin position="119"/>
        <end position="137"/>
    </location>
</feature>
<feature type="transmembrane region" description="Helical" evidence="6">
    <location>
        <begin position="71"/>
        <end position="91"/>
    </location>
</feature>
<gene>
    <name evidence="7" type="ORF">UFOPK3402_01920</name>
</gene>
<feature type="transmembrane region" description="Helical" evidence="6">
    <location>
        <begin position="41"/>
        <end position="65"/>
    </location>
</feature>
<dbReference type="InterPro" id="IPR001727">
    <property type="entry name" value="GDT1-like"/>
</dbReference>
<evidence type="ECO:0000256" key="4">
    <source>
        <dbReference type="ARBA" id="ARBA00022989"/>
    </source>
</evidence>
<comment type="similarity">
    <text evidence="2">Belongs to the GDT1 family.</text>
</comment>
<reference evidence="7" key="1">
    <citation type="submission" date="2020-05" db="EMBL/GenBank/DDBJ databases">
        <authorList>
            <person name="Chiriac C."/>
            <person name="Salcher M."/>
            <person name="Ghai R."/>
            <person name="Kavagutti S V."/>
        </authorList>
    </citation>
    <scope>NUCLEOTIDE SEQUENCE</scope>
</reference>
<proteinExistence type="inferred from homology"/>
<sequence>MGVIDLAIVATTFALIFPAELPDKTFIATLVLSTRYRHLPVWLGVSAAFGVQVIIAVTAGGFLALLPQRPVLAVTAALFAVGAVILVRGGLSTRAQEQAGEDEEEREVLERVSKVESKSALRVFITSFVVLFTAEWGDLSQLLTAGLAARTGEPVSVGIGSWLALVLVAGIAVLAGRWLQQRVPIWRIRLVSGAILAALAVWTIVEFVQSPA</sequence>
<dbReference type="Pfam" id="PF01169">
    <property type="entry name" value="GDT1"/>
    <property type="match status" value="2"/>
</dbReference>